<feature type="transmembrane region" description="Helical" evidence="1">
    <location>
        <begin position="53"/>
        <end position="80"/>
    </location>
</feature>
<feature type="transmembrane region" description="Helical" evidence="1">
    <location>
        <begin position="6"/>
        <end position="32"/>
    </location>
</feature>
<keyword evidence="1" id="KW-0812">Transmembrane</keyword>
<evidence type="ECO:0000313" key="3">
    <source>
        <dbReference type="Proteomes" id="UP000538670"/>
    </source>
</evidence>
<keyword evidence="1" id="KW-1133">Transmembrane helix</keyword>
<proteinExistence type="predicted"/>
<keyword evidence="3" id="KW-1185">Reference proteome</keyword>
<keyword evidence="1" id="KW-0472">Membrane</keyword>
<evidence type="ECO:0000313" key="2">
    <source>
        <dbReference type="EMBL" id="MBB3877888.1"/>
    </source>
</evidence>
<organism evidence="2 3">
    <name type="scientific">Sphingomonas pseudosanguinis</name>
    <dbReference type="NCBI Taxonomy" id="413712"/>
    <lineage>
        <taxon>Bacteria</taxon>
        <taxon>Pseudomonadati</taxon>
        <taxon>Pseudomonadota</taxon>
        <taxon>Alphaproteobacteria</taxon>
        <taxon>Sphingomonadales</taxon>
        <taxon>Sphingomonadaceae</taxon>
        <taxon>Sphingomonas</taxon>
    </lineage>
</organism>
<accession>A0A7W6F1K6</accession>
<dbReference type="Proteomes" id="UP000538670">
    <property type="component" value="Unassembled WGS sequence"/>
</dbReference>
<dbReference type="RefSeq" id="WP_183950107.1">
    <property type="nucleotide sequence ID" value="NZ_JACIDH010000001.1"/>
</dbReference>
<protein>
    <submittedName>
        <fullName evidence="2">Uncharacterized protein</fullName>
    </submittedName>
</protein>
<evidence type="ECO:0000256" key="1">
    <source>
        <dbReference type="SAM" id="Phobius"/>
    </source>
</evidence>
<dbReference type="AlphaFoldDB" id="A0A7W6F1K6"/>
<comment type="caution">
    <text evidence="2">The sequence shown here is derived from an EMBL/GenBank/DDBJ whole genome shotgun (WGS) entry which is preliminary data.</text>
</comment>
<sequence length="81" mass="8632">MTALIFIVAIIFETIGILACMFGTLSAWLLATNDMATINVWSPSSVEFSKRELTYCAAGTAAVGFVVFLIALSVITRIIAA</sequence>
<dbReference type="EMBL" id="JACIDH010000001">
    <property type="protein sequence ID" value="MBB3877888.1"/>
    <property type="molecule type" value="Genomic_DNA"/>
</dbReference>
<name>A0A7W6F1K6_9SPHN</name>
<gene>
    <name evidence="2" type="ORF">GGR48_000291</name>
</gene>
<reference evidence="2 3" key="1">
    <citation type="submission" date="2020-08" db="EMBL/GenBank/DDBJ databases">
        <title>Genomic Encyclopedia of Type Strains, Phase IV (KMG-IV): sequencing the most valuable type-strain genomes for metagenomic binning, comparative biology and taxonomic classification.</title>
        <authorList>
            <person name="Goeker M."/>
        </authorList>
    </citation>
    <scope>NUCLEOTIDE SEQUENCE [LARGE SCALE GENOMIC DNA]</scope>
    <source>
        <strain evidence="2 3">DSM 19512</strain>
    </source>
</reference>